<organism evidence="4 5">
    <name type="scientific">Oldenlandia corymbosa var. corymbosa</name>
    <dbReference type="NCBI Taxonomy" id="529605"/>
    <lineage>
        <taxon>Eukaryota</taxon>
        <taxon>Viridiplantae</taxon>
        <taxon>Streptophyta</taxon>
        <taxon>Embryophyta</taxon>
        <taxon>Tracheophyta</taxon>
        <taxon>Spermatophyta</taxon>
        <taxon>Magnoliopsida</taxon>
        <taxon>eudicotyledons</taxon>
        <taxon>Gunneridae</taxon>
        <taxon>Pentapetalae</taxon>
        <taxon>asterids</taxon>
        <taxon>lamiids</taxon>
        <taxon>Gentianales</taxon>
        <taxon>Rubiaceae</taxon>
        <taxon>Rubioideae</taxon>
        <taxon>Spermacoceae</taxon>
        <taxon>Hedyotis-Oldenlandia complex</taxon>
        <taxon>Oldenlandia</taxon>
    </lineage>
</organism>
<dbReference type="Gene3D" id="3.90.640.10">
    <property type="entry name" value="Actin, Chain A, domain 4"/>
    <property type="match status" value="1"/>
</dbReference>
<dbReference type="Proteomes" id="UP001161247">
    <property type="component" value="Chromosome 2"/>
</dbReference>
<dbReference type="SUPFAM" id="SSF53067">
    <property type="entry name" value="Actin-like ATPase domain"/>
    <property type="match status" value="1"/>
</dbReference>
<dbReference type="GO" id="GO:0140662">
    <property type="term" value="F:ATP-dependent protein folding chaperone"/>
    <property type="evidence" value="ECO:0007669"/>
    <property type="project" value="InterPro"/>
</dbReference>
<evidence type="ECO:0000256" key="2">
    <source>
        <dbReference type="ARBA" id="ARBA00022741"/>
    </source>
</evidence>
<dbReference type="Gene3D" id="3.30.420.40">
    <property type="match status" value="2"/>
</dbReference>
<evidence type="ECO:0000313" key="4">
    <source>
        <dbReference type="EMBL" id="CAI9096897.1"/>
    </source>
</evidence>
<comment type="similarity">
    <text evidence="1">Belongs to the heat shock protein 70 family.</text>
</comment>
<dbReference type="PANTHER" id="PTHR19375">
    <property type="entry name" value="HEAT SHOCK PROTEIN 70KDA"/>
    <property type="match status" value="1"/>
</dbReference>
<dbReference type="Gene3D" id="2.60.34.10">
    <property type="entry name" value="Substrate Binding Domain Of DNAk, Chain A, domain 1"/>
    <property type="match status" value="1"/>
</dbReference>
<evidence type="ECO:0000256" key="3">
    <source>
        <dbReference type="ARBA" id="ARBA00022840"/>
    </source>
</evidence>
<gene>
    <name evidence="4" type="ORF">OLC1_LOCUS7535</name>
</gene>
<name>A0AAV1CQW4_OLDCO</name>
<keyword evidence="2" id="KW-0547">Nucleotide-binding</keyword>
<evidence type="ECO:0000256" key="1">
    <source>
        <dbReference type="ARBA" id="ARBA00007381"/>
    </source>
</evidence>
<dbReference type="Pfam" id="PF00012">
    <property type="entry name" value="HSP70"/>
    <property type="match status" value="1"/>
</dbReference>
<dbReference type="SUPFAM" id="SSF100920">
    <property type="entry name" value="Heat shock protein 70kD (HSP70), peptide-binding domain"/>
    <property type="match status" value="1"/>
</dbReference>
<dbReference type="AlphaFoldDB" id="A0AAV1CQW4"/>
<dbReference type="InterPro" id="IPR043129">
    <property type="entry name" value="ATPase_NBD"/>
</dbReference>
<protein>
    <submittedName>
        <fullName evidence="4">OLC1v1033144C1</fullName>
    </submittedName>
</protein>
<keyword evidence="3" id="KW-0067">ATP-binding</keyword>
<dbReference type="InterPro" id="IPR013126">
    <property type="entry name" value="Hsp_70_fam"/>
</dbReference>
<sequence>MVNHFSHEFKRKHNKDISRNPKSLRSLRTACERAKRILSSSSETMIKVDCLFEGIDFSSSLTRPKFEDLNKDLFIKCIETVERCLVDSQINKNAIDDVVMVVGSSRIPKVQRTLRELLNGKELCRDINPDEAVAYGAAIQAAILNGQGKKNNKIKDLVLTEVTPLSLGFETVGEVMNVAISRNSAIPTKATRSITTTTDNGSSLRVRLFEGERARSTDNNLLGEIVLNGIQIAPRGVPQLEITFDLQANGILQVSQRDKVTGSKVNTIIKSGRLSKNEIDGMIIEANKFKAEDEDHRKKHIAYMAFLEVLYQMRDDDLI</sequence>
<dbReference type="PRINTS" id="PR00301">
    <property type="entry name" value="HEATSHOCK70"/>
</dbReference>
<dbReference type="InterPro" id="IPR029047">
    <property type="entry name" value="HSP70_peptide-bd_sf"/>
</dbReference>
<proteinExistence type="inferred from homology"/>
<keyword evidence="5" id="KW-1185">Reference proteome</keyword>
<accession>A0AAV1CQW4</accession>
<dbReference type="FunFam" id="2.60.34.10:FF:000012">
    <property type="entry name" value="Heat shock 70 kDa protein"/>
    <property type="match status" value="1"/>
</dbReference>
<evidence type="ECO:0000313" key="5">
    <source>
        <dbReference type="Proteomes" id="UP001161247"/>
    </source>
</evidence>
<dbReference type="FunFam" id="3.90.640.10:FF:000002">
    <property type="entry name" value="Heat shock 70 kDa"/>
    <property type="match status" value="1"/>
</dbReference>
<dbReference type="GO" id="GO:0005524">
    <property type="term" value="F:ATP binding"/>
    <property type="evidence" value="ECO:0007669"/>
    <property type="project" value="UniProtKB-KW"/>
</dbReference>
<dbReference type="EMBL" id="OX459119">
    <property type="protein sequence ID" value="CAI9096897.1"/>
    <property type="molecule type" value="Genomic_DNA"/>
</dbReference>
<reference evidence="4" key="1">
    <citation type="submission" date="2023-03" db="EMBL/GenBank/DDBJ databases">
        <authorList>
            <person name="Julca I."/>
        </authorList>
    </citation>
    <scope>NUCLEOTIDE SEQUENCE</scope>
</reference>